<proteinExistence type="predicted"/>
<dbReference type="RefSeq" id="WP_127916321.1">
    <property type="nucleotide sequence ID" value="NZ_RKLP01000005.1"/>
</dbReference>
<dbReference type="PANTHER" id="PTHR40202">
    <property type="match status" value="1"/>
</dbReference>
<dbReference type="AlphaFoldDB" id="A0A3S3AJ77"/>
<dbReference type="Pfam" id="PF01966">
    <property type="entry name" value="HD"/>
    <property type="match status" value="1"/>
</dbReference>
<keyword evidence="3" id="KW-1185">Reference proteome</keyword>
<evidence type="ECO:0000259" key="1">
    <source>
        <dbReference type="Pfam" id="PF01966"/>
    </source>
</evidence>
<dbReference type="InterPro" id="IPR006674">
    <property type="entry name" value="HD_domain"/>
</dbReference>
<dbReference type="Proteomes" id="UP000286208">
    <property type="component" value="Unassembled WGS sequence"/>
</dbReference>
<gene>
    <name evidence="2" type="ORF">EGT67_12130</name>
</gene>
<evidence type="ECO:0000313" key="2">
    <source>
        <dbReference type="EMBL" id="RVW09514.1"/>
    </source>
</evidence>
<dbReference type="CDD" id="cd00077">
    <property type="entry name" value="HDc"/>
    <property type="match status" value="1"/>
</dbReference>
<protein>
    <submittedName>
        <fullName evidence="2">HD domain-containing protein</fullName>
    </submittedName>
</protein>
<dbReference type="Gene3D" id="1.10.3210.10">
    <property type="entry name" value="Hypothetical protein af1432"/>
    <property type="match status" value="1"/>
</dbReference>
<dbReference type="InterPro" id="IPR003607">
    <property type="entry name" value="HD/PDEase_dom"/>
</dbReference>
<accession>A0A3S3AJ77</accession>
<comment type="caution">
    <text evidence="2">The sequence shown here is derived from an EMBL/GenBank/DDBJ whole genome shotgun (WGS) entry which is preliminary data.</text>
</comment>
<dbReference type="EMBL" id="RKLP01000005">
    <property type="protein sequence ID" value="RVW09514.1"/>
    <property type="molecule type" value="Genomic_DNA"/>
</dbReference>
<evidence type="ECO:0000313" key="3">
    <source>
        <dbReference type="Proteomes" id="UP000286208"/>
    </source>
</evidence>
<organism evidence="2 3">
    <name type="scientific">Prescottella agglutinans</name>
    <dbReference type="NCBI Taxonomy" id="1644129"/>
    <lineage>
        <taxon>Bacteria</taxon>
        <taxon>Bacillati</taxon>
        <taxon>Actinomycetota</taxon>
        <taxon>Actinomycetes</taxon>
        <taxon>Mycobacteriales</taxon>
        <taxon>Nocardiaceae</taxon>
        <taxon>Prescottella</taxon>
    </lineage>
</organism>
<name>A0A3S3AJ77_9NOCA</name>
<dbReference type="PANTHER" id="PTHR40202:SF1">
    <property type="entry name" value="HD DOMAIN-CONTAINING PROTEIN"/>
    <property type="match status" value="1"/>
</dbReference>
<reference evidence="2 3" key="1">
    <citation type="submission" date="2018-11" db="EMBL/GenBank/DDBJ databases">
        <title>Rhodococcus spongicola sp. nov. and Rhodococcus xishaensis sp. nov. from marine sponges.</title>
        <authorList>
            <person name="Li L."/>
            <person name="Lin H.W."/>
        </authorList>
    </citation>
    <scope>NUCLEOTIDE SEQUENCE [LARGE SCALE GENOMIC DNA]</scope>
    <source>
        <strain evidence="2 3">CCTCC AB2014297</strain>
    </source>
</reference>
<feature type="domain" description="HD" evidence="1">
    <location>
        <begin position="61"/>
        <end position="141"/>
    </location>
</feature>
<dbReference type="SUPFAM" id="SSF109604">
    <property type="entry name" value="HD-domain/PDEase-like"/>
    <property type="match status" value="1"/>
</dbReference>
<sequence>MTTDAASGRQVGFTRMDESTAEDIALIVSESKLFLNDRLPDTMIEMLEALKGPTLGYQVDRYEHSLQTASRALREGARTDLVVAALMHDVGDAIAPANHSELAAAIVAPYLDAEATWVVKHHGVFQGYHYWDRLGLDVNARDRYRDSPYFDTCAHFCAEWDQVSFDPNYDTLPLDTFVPLLREVFTRPASGFGAD</sequence>
<dbReference type="OrthoDB" id="9802857at2"/>
<dbReference type="InterPro" id="IPR052567">
    <property type="entry name" value="OP_Dioxygenase"/>
</dbReference>